<evidence type="ECO:0000313" key="2">
    <source>
        <dbReference type="Proteomes" id="UP000277999"/>
    </source>
</evidence>
<gene>
    <name evidence="1" type="ORF">D9O40_16795</name>
</gene>
<organism evidence="1 2">
    <name type="scientific">Clostridium autoethanogenum</name>
    <dbReference type="NCBI Taxonomy" id="84023"/>
    <lineage>
        <taxon>Bacteria</taxon>
        <taxon>Bacillati</taxon>
        <taxon>Bacillota</taxon>
        <taxon>Clostridia</taxon>
        <taxon>Eubacteriales</taxon>
        <taxon>Clostridiaceae</taxon>
        <taxon>Clostridium</taxon>
    </lineage>
</organism>
<reference evidence="1 2" key="1">
    <citation type="submission" date="2018-10" db="EMBL/GenBank/DDBJ databases">
        <title>Genome-centric metagenomics revealed C2 chemical producing, CO utilizing Clostridium with novel acetogenic gene cluster.</title>
        <authorList>
            <person name="Kang H."/>
            <person name="Park B."/>
            <person name="Choi I.G."/>
            <person name="Chang I.S."/>
        </authorList>
    </citation>
    <scope>NUCLEOTIDE SEQUENCE [LARGE SCALE GENOMIC DNA]</scope>
    <source>
        <strain evidence="1 2">H21-9</strain>
    </source>
</reference>
<accession>A0A3M0S9F1</accession>
<protein>
    <submittedName>
        <fullName evidence="1">Uncharacterized protein</fullName>
    </submittedName>
</protein>
<proteinExistence type="predicted"/>
<sequence>MSRTIVACNFKDTCYGKDSAACDICKHNKMFKDCYLYLNKFSEATENRIKYYIPEDGVELVIGKDKHEVLIKPKDVEISINVDDNSSITSVDEIVDEVCKRLCKAMIDE</sequence>
<dbReference type="RefSeq" id="WP_122059991.1">
    <property type="nucleotide sequence ID" value="NZ_RFAQ01000074.1"/>
</dbReference>
<dbReference type="Proteomes" id="UP000277999">
    <property type="component" value="Unassembled WGS sequence"/>
</dbReference>
<evidence type="ECO:0000313" key="1">
    <source>
        <dbReference type="EMBL" id="RMC95196.1"/>
    </source>
</evidence>
<comment type="caution">
    <text evidence="1">The sequence shown here is derived from an EMBL/GenBank/DDBJ whole genome shotgun (WGS) entry which is preliminary data.</text>
</comment>
<dbReference type="EMBL" id="RFAQ01000074">
    <property type="protein sequence ID" value="RMC95196.1"/>
    <property type="molecule type" value="Genomic_DNA"/>
</dbReference>
<dbReference type="AlphaFoldDB" id="A0A3M0S9F1"/>
<name>A0A3M0S9F1_9CLOT</name>